<dbReference type="GO" id="GO:0003824">
    <property type="term" value="F:catalytic activity"/>
    <property type="evidence" value="ECO:0007669"/>
    <property type="project" value="InterPro"/>
</dbReference>
<dbReference type="GO" id="GO:0016020">
    <property type="term" value="C:membrane"/>
    <property type="evidence" value="ECO:0007669"/>
    <property type="project" value="GOC"/>
</dbReference>
<dbReference type="GO" id="GO:0006506">
    <property type="term" value="P:GPI anchor biosynthetic process"/>
    <property type="evidence" value="ECO:0007669"/>
    <property type="project" value="TreeGrafter"/>
</dbReference>
<gene>
    <name evidence="3" type="ORF">SU48_12155</name>
</gene>
<dbReference type="OrthoDB" id="9813425at2"/>
<keyword evidence="1" id="KW-0812">Transmembrane</keyword>
<dbReference type="Pfam" id="PF03372">
    <property type="entry name" value="Exo_endo_phos"/>
    <property type="match status" value="1"/>
</dbReference>
<sequence length="322" mass="35058">MWRSRLAWLYLAVVALAWALGEWAAEASVPTLLLAYLPPVVWLLPALPVLCWTLLRRDGRRRGWATAVLASALAAWGAGLADGAFALAPANSADTLRVVTFNTARGTRISADKMAANLRAMNADVVLLQETRFMDTGYRAALLAGLPGYAVHSAGEVMTLSRLPVLSTQAFAAPGSNRQYLQTTLNWRGQRLRVVNVHLNTVLLSRALAGDWDSVGRTRDVREEQVRTLEQIAAAESGPLLLAGDLNTPPRGRLYRRLTRAYGPSAHDQAGRGPGWTFPSLYLRIDHAMARGLQPVRVQVLPDAGSDHLPLLVEYALTQTGE</sequence>
<dbReference type="SUPFAM" id="SSF56219">
    <property type="entry name" value="DNase I-like"/>
    <property type="match status" value="1"/>
</dbReference>
<dbReference type="PANTHER" id="PTHR14859:SF1">
    <property type="entry name" value="PGAP2-INTERACTING PROTEIN"/>
    <property type="match status" value="1"/>
</dbReference>
<dbReference type="EMBL" id="CP011387">
    <property type="protein sequence ID" value="ANE44389.1"/>
    <property type="molecule type" value="Genomic_DNA"/>
</dbReference>
<evidence type="ECO:0000256" key="1">
    <source>
        <dbReference type="SAM" id="Phobius"/>
    </source>
</evidence>
<dbReference type="InterPro" id="IPR051916">
    <property type="entry name" value="GPI-anchor_lipid_remodeler"/>
</dbReference>
<dbReference type="AlphaFoldDB" id="A0A172TBH9"/>
<feature type="domain" description="Endonuclease/exonuclease/phosphatase" evidence="2">
    <location>
        <begin position="100"/>
        <end position="308"/>
    </location>
</feature>
<organism evidence="3 4">
    <name type="scientific">Deinococcus puniceus</name>
    <dbReference type="NCBI Taxonomy" id="1182568"/>
    <lineage>
        <taxon>Bacteria</taxon>
        <taxon>Thermotogati</taxon>
        <taxon>Deinococcota</taxon>
        <taxon>Deinococci</taxon>
        <taxon>Deinococcales</taxon>
        <taxon>Deinococcaceae</taxon>
        <taxon>Deinococcus</taxon>
    </lineage>
</organism>
<dbReference type="KEGG" id="dpu:SU48_12155"/>
<feature type="transmembrane region" description="Helical" evidence="1">
    <location>
        <begin position="34"/>
        <end position="55"/>
    </location>
</feature>
<name>A0A172TBH9_9DEIO</name>
<keyword evidence="4" id="KW-1185">Reference proteome</keyword>
<dbReference type="PATRIC" id="fig|1182568.3.peg.2513"/>
<reference evidence="3 4" key="1">
    <citation type="submission" date="2015-01" db="EMBL/GenBank/DDBJ databases">
        <title>Deinococcus puniceus/DY1/ whole genome sequencing.</title>
        <authorList>
            <person name="Kim M.K."/>
            <person name="Srinivasan S."/>
            <person name="Lee J.-J."/>
        </authorList>
    </citation>
    <scope>NUCLEOTIDE SEQUENCE [LARGE SCALE GENOMIC DNA]</scope>
    <source>
        <strain evidence="3 4">DY1</strain>
    </source>
</reference>
<dbReference type="InterPro" id="IPR036691">
    <property type="entry name" value="Endo/exonu/phosph_ase_sf"/>
</dbReference>
<dbReference type="Gene3D" id="3.60.10.10">
    <property type="entry name" value="Endonuclease/exonuclease/phosphatase"/>
    <property type="match status" value="1"/>
</dbReference>
<feature type="transmembrane region" description="Helical" evidence="1">
    <location>
        <begin position="67"/>
        <end position="88"/>
    </location>
</feature>
<protein>
    <recommendedName>
        <fullName evidence="2">Endonuclease/exonuclease/phosphatase domain-containing protein</fullName>
    </recommendedName>
</protein>
<accession>A0A172TBH9</accession>
<keyword evidence="1" id="KW-1133">Transmembrane helix</keyword>
<evidence type="ECO:0000313" key="4">
    <source>
        <dbReference type="Proteomes" id="UP000077363"/>
    </source>
</evidence>
<dbReference type="STRING" id="1182568.SU48_12155"/>
<evidence type="ECO:0000313" key="3">
    <source>
        <dbReference type="EMBL" id="ANE44389.1"/>
    </source>
</evidence>
<dbReference type="InterPro" id="IPR005135">
    <property type="entry name" value="Endo/exonuclease/phosphatase"/>
</dbReference>
<keyword evidence="1" id="KW-0472">Membrane</keyword>
<dbReference type="Proteomes" id="UP000077363">
    <property type="component" value="Chromosome"/>
</dbReference>
<dbReference type="PANTHER" id="PTHR14859">
    <property type="entry name" value="CALCOFLUOR WHITE HYPERSENSITIVE PROTEIN PRECURSOR"/>
    <property type="match status" value="1"/>
</dbReference>
<dbReference type="RefSeq" id="WP_064015468.1">
    <property type="nucleotide sequence ID" value="NZ_CP011387.1"/>
</dbReference>
<proteinExistence type="predicted"/>
<evidence type="ECO:0000259" key="2">
    <source>
        <dbReference type="Pfam" id="PF03372"/>
    </source>
</evidence>